<accession>A0A3B0XCM7</accession>
<keyword evidence="8" id="KW-0408">Iron</keyword>
<keyword evidence="15" id="KW-0560">Oxidoreductase</keyword>
<feature type="domain" description="4Fe-4S His(Cys)3-ligated-type" evidence="14">
    <location>
        <begin position="83"/>
        <end position="122"/>
    </location>
</feature>
<dbReference type="GO" id="GO:0051539">
    <property type="term" value="F:4 iron, 4 sulfur cluster binding"/>
    <property type="evidence" value="ECO:0007669"/>
    <property type="project" value="UniProtKB-KW"/>
</dbReference>
<sequence>MSEDMVTFIVDDVELQAVKGSMLIRATDEAGIHIPRFCYHDKLSVAANCRMCLIEVQGAPKPIQPACATPIMQGMVVHTRSESAVLAQKSVMEFLLINHPLDCPICDQGGECELQDLAVSYGGDKSQYTDIKRVVFDKDIGPLIQTELTRCIQCTRCVRFGEEIAGMRELGMTDRGDRAVIGTFIEKSVDSEMSGNVIDICPVGALTAKPSRFSGRSWEMVQHAGVSPHDCVGSNIFFHVLDGKVNRVVPRANEFINEVWISDRDRFSYQGLYADDRATKPMIKLKGEWVETDWNSALQYAVDGLQLVAENNSADELACWISPNATLEEHYLAQKLLRGAGSHNIDHRLRQTDFSDQDFAPVMPWLGQEIESIENLEAVLLIGSNVRKEQPLIAHRIRKAVKHHQTKVSALNLRQYEQRFKTGNELVSSAQGMVSNLAGIAKAAGVSQANLTSLMADAPSDEVHKSIAEELKTAGDAATIFMGNIAIQHPQFSVLRALSHAIAKHTGATLAYLPEAANAAGAWLAGSVPHRLAGGAKLDTSGANIAQMLNTPKKALIAFNIEPEFDVANPAQAMKAVDAADFKVLINNYATQTMKDYADVILPLSAFSETSGTYVNAAGYWQSFSGAVAPLGESRPGWKILRVLANMMNIDGFEYMSSEDVRNEIKDQCRDIQLDNSLSTEAPMAEVSSVSGLQRVGDVPLYAVDSLVRRSTSLQLTRDAEQNFAAINTILASKLRLEEGDKVSITQLGHTVFSEIRIDDALADDCVWLPGAQALSIQMAAPCSPIELEKA</sequence>
<name>A0A3B0XCM7_9ZZZZ</name>
<dbReference type="AlphaFoldDB" id="A0A3B0XCM7"/>
<dbReference type="InterPro" id="IPR001041">
    <property type="entry name" value="2Fe-2S_ferredoxin-type"/>
</dbReference>
<protein>
    <submittedName>
        <fullName evidence="15">NADH-ubiquinone oxidoreductase chain G</fullName>
        <ecNumber evidence="15">1.6.5.3</ecNumber>
    </submittedName>
</protein>
<dbReference type="PROSITE" id="PS51085">
    <property type="entry name" value="2FE2S_FER_2"/>
    <property type="match status" value="1"/>
</dbReference>
<dbReference type="GO" id="GO:0016020">
    <property type="term" value="C:membrane"/>
    <property type="evidence" value="ECO:0007669"/>
    <property type="project" value="InterPro"/>
</dbReference>
<dbReference type="InterPro" id="IPR036010">
    <property type="entry name" value="2Fe-2S_ferredoxin-like_sf"/>
</dbReference>
<dbReference type="InterPro" id="IPR010228">
    <property type="entry name" value="NADH_UbQ_OxRdtase_Gsu"/>
</dbReference>
<dbReference type="InterPro" id="IPR006656">
    <property type="entry name" value="Mopterin_OxRdtase"/>
</dbReference>
<keyword evidence="5" id="KW-0874">Quinone</keyword>
<dbReference type="GO" id="GO:0051537">
    <property type="term" value="F:2 iron, 2 sulfur cluster binding"/>
    <property type="evidence" value="ECO:0007669"/>
    <property type="project" value="UniProtKB-KW"/>
</dbReference>
<feature type="domain" description="4Fe-4S Mo/W bis-MGD-type" evidence="13">
    <location>
        <begin position="220"/>
        <end position="276"/>
    </location>
</feature>
<dbReference type="InterPro" id="IPR006963">
    <property type="entry name" value="Mopterin_OxRdtase_4Fe-4S_dom"/>
</dbReference>
<dbReference type="PANTHER" id="PTHR43105:SF13">
    <property type="entry name" value="NADH-UBIQUINONE OXIDOREDUCTASE 75 KDA SUBUNIT, MITOCHONDRIAL"/>
    <property type="match status" value="1"/>
</dbReference>
<dbReference type="InterPro" id="IPR019574">
    <property type="entry name" value="NADH_UbQ_OxRdtase_Gsu_4Fe4S-bd"/>
</dbReference>
<dbReference type="GO" id="GO:0042773">
    <property type="term" value="P:ATP synthesis coupled electron transport"/>
    <property type="evidence" value="ECO:0007669"/>
    <property type="project" value="InterPro"/>
</dbReference>
<dbReference type="NCBIfam" id="TIGR01973">
    <property type="entry name" value="NuoG"/>
    <property type="match status" value="1"/>
</dbReference>
<dbReference type="Gene3D" id="3.40.50.740">
    <property type="match status" value="2"/>
</dbReference>
<dbReference type="Gene3D" id="3.10.20.740">
    <property type="match status" value="1"/>
</dbReference>
<dbReference type="SUPFAM" id="SSF50692">
    <property type="entry name" value="ADC-like"/>
    <property type="match status" value="1"/>
</dbReference>
<dbReference type="PROSITE" id="PS51839">
    <property type="entry name" value="4FE4S_HC3"/>
    <property type="match status" value="1"/>
</dbReference>
<organism evidence="15">
    <name type="scientific">hydrothermal vent metagenome</name>
    <dbReference type="NCBI Taxonomy" id="652676"/>
    <lineage>
        <taxon>unclassified sequences</taxon>
        <taxon>metagenomes</taxon>
        <taxon>ecological metagenomes</taxon>
    </lineage>
</organism>
<evidence type="ECO:0000259" key="12">
    <source>
        <dbReference type="PROSITE" id="PS51085"/>
    </source>
</evidence>
<keyword evidence="10" id="KW-0520">NAD</keyword>
<evidence type="ECO:0000256" key="11">
    <source>
        <dbReference type="ARBA" id="ARBA00034078"/>
    </source>
</evidence>
<proteinExistence type="inferred from homology"/>
<dbReference type="GO" id="GO:0016651">
    <property type="term" value="F:oxidoreductase activity, acting on NAD(P)H"/>
    <property type="evidence" value="ECO:0007669"/>
    <property type="project" value="InterPro"/>
</dbReference>
<evidence type="ECO:0000259" key="14">
    <source>
        <dbReference type="PROSITE" id="PS51839"/>
    </source>
</evidence>
<dbReference type="SUPFAM" id="SSF54292">
    <property type="entry name" value="2Fe-2S ferredoxin-like"/>
    <property type="match status" value="1"/>
</dbReference>
<dbReference type="Gene3D" id="3.30.70.20">
    <property type="match status" value="1"/>
</dbReference>
<dbReference type="Pfam" id="PF13510">
    <property type="entry name" value="Fer2_4"/>
    <property type="match status" value="1"/>
</dbReference>
<evidence type="ECO:0000256" key="4">
    <source>
        <dbReference type="ARBA" id="ARBA00022714"/>
    </source>
</evidence>
<dbReference type="PROSITE" id="PS00643">
    <property type="entry name" value="COMPLEX1_75K_3"/>
    <property type="match status" value="1"/>
</dbReference>
<comment type="cofactor">
    <cofactor evidence="1">
        <name>[4Fe-4S] cluster</name>
        <dbReference type="ChEBI" id="CHEBI:49883"/>
    </cofactor>
</comment>
<dbReference type="Pfam" id="PF22151">
    <property type="entry name" value="Fer4_NDSU1"/>
    <property type="match status" value="1"/>
</dbReference>
<evidence type="ECO:0000259" key="13">
    <source>
        <dbReference type="PROSITE" id="PS51669"/>
    </source>
</evidence>
<dbReference type="Gene3D" id="3.40.228.10">
    <property type="entry name" value="Dimethylsulfoxide Reductase, domain 2"/>
    <property type="match status" value="1"/>
</dbReference>
<dbReference type="SUPFAM" id="SSF54862">
    <property type="entry name" value="4Fe-4S ferredoxins"/>
    <property type="match status" value="1"/>
</dbReference>
<evidence type="ECO:0000256" key="5">
    <source>
        <dbReference type="ARBA" id="ARBA00022719"/>
    </source>
</evidence>
<dbReference type="SMART" id="SM00929">
    <property type="entry name" value="NADH-G_4Fe-4S_3"/>
    <property type="match status" value="1"/>
</dbReference>
<keyword evidence="15" id="KW-0830">Ubiquinone</keyword>
<reference evidence="15" key="1">
    <citation type="submission" date="2018-06" db="EMBL/GenBank/DDBJ databases">
        <authorList>
            <person name="Zhirakovskaya E."/>
        </authorList>
    </citation>
    <scope>NUCLEOTIDE SEQUENCE</scope>
</reference>
<dbReference type="Pfam" id="PF22117">
    <property type="entry name" value="Fer4_Nqo3"/>
    <property type="match status" value="1"/>
</dbReference>
<feature type="domain" description="2Fe-2S ferredoxin-type" evidence="12">
    <location>
        <begin position="4"/>
        <end position="83"/>
    </location>
</feature>
<evidence type="ECO:0000256" key="1">
    <source>
        <dbReference type="ARBA" id="ARBA00001966"/>
    </source>
</evidence>
<evidence type="ECO:0000256" key="6">
    <source>
        <dbReference type="ARBA" id="ARBA00022723"/>
    </source>
</evidence>
<evidence type="ECO:0000256" key="3">
    <source>
        <dbReference type="ARBA" id="ARBA00022485"/>
    </source>
</evidence>
<dbReference type="PROSITE" id="PS00642">
    <property type="entry name" value="COMPLEX1_75K_2"/>
    <property type="match status" value="1"/>
</dbReference>
<dbReference type="PROSITE" id="PS00641">
    <property type="entry name" value="COMPLEX1_75K_1"/>
    <property type="match status" value="1"/>
</dbReference>
<keyword evidence="9" id="KW-0411">Iron-sulfur</keyword>
<evidence type="ECO:0000313" key="15">
    <source>
        <dbReference type="EMBL" id="VAW62330.1"/>
    </source>
</evidence>
<dbReference type="EMBL" id="UOFJ01000070">
    <property type="protein sequence ID" value="VAW62330.1"/>
    <property type="molecule type" value="Genomic_DNA"/>
</dbReference>
<dbReference type="InterPro" id="IPR009010">
    <property type="entry name" value="Asp_de-COase-like_dom_sf"/>
</dbReference>
<evidence type="ECO:0000256" key="10">
    <source>
        <dbReference type="ARBA" id="ARBA00023027"/>
    </source>
</evidence>
<gene>
    <name evidence="15" type="ORF">MNBD_GAMMA10-412</name>
</gene>
<keyword evidence="6" id="KW-0479">Metal-binding</keyword>
<dbReference type="GO" id="GO:0008137">
    <property type="term" value="F:NADH dehydrogenase (ubiquinone) activity"/>
    <property type="evidence" value="ECO:0007669"/>
    <property type="project" value="InterPro"/>
</dbReference>
<dbReference type="PANTHER" id="PTHR43105">
    <property type="entry name" value="RESPIRATORY NITRATE REDUCTASE"/>
    <property type="match status" value="1"/>
</dbReference>
<evidence type="ECO:0000256" key="8">
    <source>
        <dbReference type="ARBA" id="ARBA00023004"/>
    </source>
</evidence>
<dbReference type="Pfam" id="PF10588">
    <property type="entry name" value="NADH-G_4Fe-4S_3"/>
    <property type="match status" value="1"/>
</dbReference>
<keyword evidence="3" id="KW-0004">4Fe-4S</keyword>
<dbReference type="InterPro" id="IPR054351">
    <property type="entry name" value="NADH_UbQ_OxRdtase_ferredoxin"/>
</dbReference>
<dbReference type="FunFam" id="3.10.20.740:FF:000001">
    <property type="entry name" value="NADH-quinone oxidoreductase subunit G"/>
    <property type="match status" value="1"/>
</dbReference>
<dbReference type="PROSITE" id="PS51669">
    <property type="entry name" value="4FE4S_MOW_BIS_MGD"/>
    <property type="match status" value="1"/>
</dbReference>
<comment type="similarity">
    <text evidence="2">Belongs to the complex I 75 kDa subunit family.</text>
</comment>
<dbReference type="EC" id="1.6.5.3" evidence="15"/>
<comment type="cofactor">
    <cofactor evidence="11">
        <name>[2Fe-2S] cluster</name>
        <dbReference type="ChEBI" id="CHEBI:190135"/>
    </cofactor>
</comment>
<dbReference type="FunFam" id="3.30.70.20:FF:000002">
    <property type="entry name" value="NADH-ubiquinone oxidoreductase 75 kDa subunit"/>
    <property type="match status" value="1"/>
</dbReference>
<dbReference type="SUPFAM" id="SSF53706">
    <property type="entry name" value="Formate dehydrogenase/DMSO reductase, domains 1-3"/>
    <property type="match status" value="1"/>
</dbReference>
<dbReference type="GO" id="GO:0048038">
    <property type="term" value="F:quinone binding"/>
    <property type="evidence" value="ECO:0007669"/>
    <property type="project" value="UniProtKB-KW"/>
</dbReference>
<evidence type="ECO:0000256" key="7">
    <source>
        <dbReference type="ARBA" id="ARBA00022967"/>
    </source>
</evidence>
<dbReference type="GO" id="GO:0046872">
    <property type="term" value="F:metal ion binding"/>
    <property type="evidence" value="ECO:0007669"/>
    <property type="project" value="UniProtKB-KW"/>
</dbReference>
<dbReference type="InterPro" id="IPR050123">
    <property type="entry name" value="Prok_molybdopt-oxidoreductase"/>
</dbReference>
<keyword evidence="7" id="KW-1278">Translocase</keyword>
<dbReference type="InterPro" id="IPR000283">
    <property type="entry name" value="NADH_UbQ_OxRdtase_75kDa_su_CS"/>
</dbReference>
<evidence type="ECO:0000256" key="9">
    <source>
        <dbReference type="ARBA" id="ARBA00023014"/>
    </source>
</evidence>
<evidence type="ECO:0000256" key="2">
    <source>
        <dbReference type="ARBA" id="ARBA00005404"/>
    </source>
</evidence>
<dbReference type="CDD" id="cd00207">
    <property type="entry name" value="fer2"/>
    <property type="match status" value="1"/>
</dbReference>
<keyword evidence="4" id="KW-0001">2Fe-2S</keyword>
<dbReference type="Pfam" id="PF00384">
    <property type="entry name" value="Molybdopterin"/>
    <property type="match status" value="1"/>
</dbReference>